<dbReference type="PROSITE" id="PS50994">
    <property type="entry name" value="INTEGRASE"/>
    <property type="match status" value="1"/>
</dbReference>
<dbReference type="InterPro" id="IPR021109">
    <property type="entry name" value="Peptidase_aspartic_dom_sf"/>
</dbReference>
<keyword evidence="3" id="KW-0548">Nucleotidyltransferase</keyword>
<dbReference type="Pfam" id="PF17919">
    <property type="entry name" value="RT_RNaseH_2"/>
    <property type="match status" value="1"/>
</dbReference>
<keyword evidence="6" id="KW-0378">Hydrolase</keyword>
<dbReference type="SUPFAM" id="SSF56672">
    <property type="entry name" value="DNA/RNA polymerases"/>
    <property type="match status" value="1"/>
</dbReference>
<dbReference type="GO" id="GO:0004519">
    <property type="term" value="F:endonuclease activity"/>
    <property type="evidence" value="ECO:0007669"/>
    <property type="project" value="UniProtKB-KW"/>
</dbReference>
<dbReference type="PANTHER" id="PTHR34072:SF52">
    <property type="entry name" value="RIBONUCLEASE H"/>
    <property type="match status" value="1"/>
</dbReference>
<comment type="caution">
    <text evidence="9">The sequence shown here is derived from an EMBL/GenBank/DDBJ whole genome shotgun (WGS) entry which is preliminary data.</text>
</comment>
<dbReference type="InterPro" id="IPR036397">
    <property type="entry name" value="RNaseH_sf"/>
</dbReference>
<dbReference type="InterPro" id="IPR041577">
    <property type="entry name" value="RT_RNaseH_2"/>
</dbReference>
<keyword evidence="4" id="KW-0540">Nuclease</keyword>
<keyword evidence="2" id="KW-0808">Transferase</keyword>
<sequence length="564" mass="64579">MQKLETKFWCHMMVGAGYVTYIDRFHELARLVPHLITLDRKRIERNENVRDDNKRSRTGRAFVTITNPVRKEYTVQDLSVQTAVITITLRCLVYGGTDHYKAACPRLTRAPRPGGNHQNQPMAIKGGQGHGNNGNQACRGAFMMGAKEARQDSNIVTGKFTLNNHYATTLFDFAVDYSFISTTFIPMLETEPNDIDFCYEIKIASGQLVEINKVICDCKLEIEDHTFDIDLIPFGHGSFDVIVGMDWLSRHKAKIVFHEKLVIIPLPHSEILRVLGEKPKEKVRCLMSAKTEEQRLKDIVIVRNFPKLRVYEDDIPKTAFRTRYGHFEFTVMPFGLTNAPAGKEQEEAFQILKDKLCNASVLALPDRPKDFVVYCDASATDCEIRYHPGKANVVADALSRKERTKPERVRAMNMTIRSSIKDRIPVTQNEASEVVDALAEMLQGLDKHMKRKSDGACGHDAIWVIVDRLTKFAHFLPMRKDYKMDRLAKLYLNEYIARYDVPILIISDRDSHFTSRFWQSMQEALRTRLDMSMAYHPQIDGQSERTIQTLKDMLRACVMDFGGS</sequence>
<dbReference type="InterPro" id="IPR012337">
    <property type="entry name" value="RNaseH-like_sf"/>
</dbReference>
<dbReference type="FunFam" id="3.10.10.10:FF:000007">
    <property type="entry name" value="Retrovirus-related Pol polyprotein from transposon 17.6-like Protein"/>
    <property type="match status" value="1"/>
</dbReference>
<keyword evidence="7" id="KW-0695">RNA-directed DNA polymerase</keyword>
<dbReference type="GO" id="GO:0003964">
    <property type="term" value="F:RNA-directed DNA polymerase activity"/>
    <property type="evidence" value="ECO:0007669"/>
    <property type="project" value="UniProtKB-KW"/>
</dbReference>
<dbReference type="InterPro" id="IPR001584">
    <property type="entry name" value="Integrase_cat-core"/>
</dbReference>
<dbReference type="Gene3D" id="2.40.70.10">
    <property type="entry name" value="Acid Proteases"/>
    <property type="match status" value="1"/>
</dbReference>
<dbReference type="AlphaFoldDB" id="A0A6L2JJH5"/>
<dbReference type="GO" id="GO:0015074">
    <property type="term" value="P:DNA integration"/>
    <property type="evidence" value="ECO:0007669"/>
    <property type="project" value="InterPro"/>
</dbReference>
<dbReference type="SUPFAM" id="SSF50630">
    <property type="entry name" value="Acid proteases"/>
    <property type="match status" value="1"/>
</dbReference>
<keyword evidence="1" id="KW-0645">Protease</keyword>
<reference evidence="9" key="1">
    <citation type="journal article" date="2019" name="Sci. Rep.">
        <title>Draft genome of Tanacetum cinerariifolium, the natural source of mosquito coil.</title>
        <authorList>
            <person name="Yamashiro T."/>
            <person name="Shiraishi A."/>
            <person name="Satake H."/>
            <person name="Nakayama K."/>
        </authorList>
    </citation>
    <scope>NUCLEOTIDE SEQUENCE</scope>
</reference>
<dbReference type="EMBL" id="BKCJ010000897">
    <property type="protein sequence ID" value="GEU37191.1"/>
    <property type="molecule type" value="Genomic_DNA"/>
</dbReference>
<dbReference type="PANTHER" id="PTHR34072">
    <property type="entry name" value="ENZYMATIC POLYPROTEIN-RELATED"/>
    <property type="match status" value="1"/>
</dbReference>
<dbReference type="GO" id="GO:0006508">
    <property type="term" value="P:proteolysis"/>
    <property type="evidence" value="ECO:0007669"/>
    <property type="project" value="UniProtKB-KW"/>
</dbReference>
<evidence type="ECO:0000259" key="8">
    <source>
        <dbReference type="PROSITE" id="PS50994"/>
    </source>
</evidence>
<evidence type="ECO:0000313" key="9">
    <source>
        <dbReference type="EMBL" id="GEU37191.1"/>
    </source>
</evidence>
<dbReference type="GO" id="GO:0008233">
    <property type="term" value="F:peptidase activity"/>
    <property type="evidence" value="ECO:0007669"/>
    <property type="project" value="UniProtKB-KW"/>
</dbReference>
<dbReference type="InterPro" id="IPR043502">
    <property type="entry name" value="DNA/RNA_pol_sf"/>
</dbReference>
<dbReference type="SUPFAM" id="SSF53098">
    <property type="entry name" value="Ribonuclease H-like"/>
    <property type="match status" value="1"/>
</dbReference>
<dbReference type="Pfam" id="PF08284">
    <property type="entry name" value="RVP_2"/>
    <property type="match status" value="1"/>
</dbReference>
<gene>
    <name evidence="9" type="ORF">Tci_009169</name>
</gene>
<dbReference type="GO" id="GO:0003676">
    <property type="term" value="F:nucleic acid binding"/>
    <property type="evidence" value="ECO:0007669"/>
    <property type="project" value="InterPro"/>
</dbReference>
<evidence type="ECO:0000256" key="6">
    <source>
        <dbReference type="ARBA" id="ARBA00022801"/>
    </source>
</evidence>
<evidence type="ECO:0000256" key="4">
    <source>
        <dbReference type="ARBA" id="ARBA00022722"/>
    </source>
</evidence>
<organism evidence="9">
    <name type="scientific">Tanacetum cinerariifolium</name>
    <name type="common">Dalmatian daisy</name>
    <name type="synonym">Chrysanthemum cinerariifolium</name>
    <dbReference type="NCBI Taxonomy" id="118510"/>
    <lineage>
        <taxon>Eukaryota</taxon>
        <taxon>Viridiplantae</taxon>
        <taxon>Streptophyta</taxon>
        <taxon>Embryophyta</taxon>
        <taxon>Tracheophyta</taxon>
        <taxon>Spermatophyta</taxon>
        <taxon>Magnoliopsida</taxon>
        <taxon>eudicotyledons</taxon>
        <taxon>Gunneridae</taxon>
        <taxon>Pentapetalae</taxon>
        <taxon>asterids</taxon>
        <taxon>campanulids</taxon>
        <taxon>Asterales</taxon>
        <taxon>Asteraceae</taxon>
        <taxon>Asteroideae</taxon>
        <taxon>Anthemideae</taxon>
        <taxon>Anthemidinae</taxon>
        <taxon>Tanacetum</taxon>
    </lineage>
</organism>
<accession>A0A6L2JJH5</accession>
<evidence type="ECO:0000256" key="1">
    <source>
        <dbReference type="ARBA" id="ARBA00022670"/>
    </source>
</evidence>
<feature type="domain" description="Integrase catalytic" evidence="8">
    <location>
        <begin position="421"/>
        <end position="564"/>
    </location>
</feature>
<evidence type="ECO:0000256" key="5">
    <source>
        <dbReference type="ARBA" id="ARBA00022759"/>
    </source>
</evidence>
<evidence type="ECO:0000256" key="3">
    <source>
        <dbReference type="ARBA" id="ARBA00022695"/>
    </source>
</evidence>
<evidence type="ECO:0000256" key="7">
    <source>
        <dbReference type="ARBA" id="ARBA00022918"/>
    </source>
</evidence>
<dbReference type="CDD" id="cd00303">
    <property type="entry name" value="retropepsin_like"/>
    <property type="match status" value="1"/>
</dbReference>
<name>A0A6L2JJH5_TANCI</name>
<dbReference type="Gene3D" id="3.30.420.10">
    <property type="entry name" value="Ribonuclease H-like superfamily/Ribonuclease H"/>
    <property type="match status" value="1"/>
</dbReference>
<dbReference type="Gene3D" id="3.10.10.10">
    <property type="entry name" value="HIV Type 1 Reverse Transcriptase, subunit A, domain 1"/>
    <property type="match status" value="1"/>
</dbReference>
<keyword evidence="5" id="KW-0255">Endonuclease</keyword>
<protein>
    <recommendedName>
        <fullName evidence="8">Integrase catalytic domain-containing protein</fullName>
    </recommendedName>
</protein>
<evidence type="ECO:0000256" key="2">
    <source>
        <dbReference type="ARBA" id="ARBA00022679"/>
    </source>
</evidence>
<proteinExistence type="predicted"/>